<dbReference type="InterPro" id="IPR016035">
    <property type="entry name" value="Acyl_Trfase/lysoPLipase"/>
</dbReference>
<feature type="short sequence motif" description="GXSXG" evidence="4">
    <location>
        <begin position="51"/>
        <end position="55"/>
    </location>
</feature>
<keyword evidence="8" id="KW-1185">Reference proteome</keyword>
<keyword evidence="1 4" id="KW-0378">Hydrolase</keyword>
<dbReference type="AlphaFoldDB" id="A6GJ43"/>
<evidence type="ECO:0000313" key="8">
    <source>
        <dbReference type="Proteomes" id="UP000005801"/>
    </source>
</evidence>
<dbReference type="CDD" id="cd07210">
    <property type="entry name" value="Pat_hypo_W_succinogenes_WS1459_like"/>
    <property type="match status" value="1"/>
</dbReference>
<reference evidence="7 8" key="1">
    <citation type="submission" date="2007-06" db="EMBL/GenBank/DDBJ databases">
        <authorList>
            <person name="Shimkets L."/>
            <person name="Ferriera S."/>
            <person name="Johnson J."/>
            <person name="Kravitz S."/>
            <person name="Beeson K."/>
            <person name="Sutton G."/>
            <person name="Rogers Y.-H."/>
            <person name="Friedman R."/>
            <person name="Frazier M."/>
            <person name="Venter J.C."/>
        </authorList>
    </citation>
    <scope>NUCLEOTIDE SEQUENCE [LARGE SCALE GENOMIC DNA]</scope>
    <source>
        <strain evidence="7 8">SIR-1</strain>
    </source>
</reference>
<feature type="active site" description="Proton acceptor" evidence="4">
    <location>
        <position position="180"/>
    </location>
</feature>
<keyword evidence="5" id="KW-0472">Membrane</keyword>
<keyword evidence="2 4" id="KW-0442">Lipid degradation</keyword>
<name>A6GJ43_9BACT</name>
<feature type="short sequence motif" description="DGA/G" evidence="4">
    <location>
        <begin position="180"/>
        <end position="182"/>
    </location>
</feature>
<keyword evidence="3 4" id="KW-0443">Lipid metabolism</keyword>
<dbReference type="eggNOG" id="COG1752">
    <property type="taxonomic scope" value="Bacteria"/>
</dbReference>
<dbReference type="PANTHER" id="PTHR14226">
    <property type="entry name" value="NEUROPATHY TARGET ESTERASE/SWISS CHEESE D.MELANOGASTER"/>
    <property type="match status" value="1"/>
</dbReference>
<dbReference type="SUPFAM" id="SSF52151">
    <property type="entry name" value="FabD/lysophospholipase-like"/>
    <property type="match status" value="1"/>
</dbReference>
<dbReference type="GO" id="GO:0016787">
    <property type="term" value="F:hydrolase activity"/>
    <property type="evidence" value="ECO:0007669"/>
    <property type="project" value="UniProtKB-UniRule"/>
</dbReference>
<dbReference type="InterPro" id="IPR050301">
    <property type="entry name" value="NTE"/>
</dbReference>
<dbReference type="Pfam" id="PF01734">
    <property type="entry name" value="Patatin"/>
    <property type="match status" value="1"/>
</dbReference>
<evidence type="ECO:0000256" key="1">
    <source>
        <dbReference type="ARBA" id="ARBA00022801"/>
    </source>
</evidence>
<evidence type="ECO:0000256" key="2">
    <source>
        <dbReference type="ARBA" id="ARBA00022963"/>
    </source>
</evidence>
<dbReference type="InterPro" id="IPR002641">
    <property type="entry name" value="PNPLA_dom"/>
</dbReference>
<dbReference type="EMBL" id="ABCS01000148">
    <property type="protein sequence ID" value="EDM74118.1"/>
    <property type="molecule type" value="Genomic_DNA"/>
</dbReference>
<protein>
    <recommendedName>
        <fullName evidence="6">PNPLA domain-containing protein</fullName>
    </recommendedName>
</protein>
<feature type="domain" description="PNPLA" evidence="6">
    <location>
        <begin position="20"/>
        <end position="193"/>
    </location>
</feature>
<gene>
    <name evidence="7" type="ORF">PPSIR1_33059</name>
</gene>
<evidence type="ECO:0000313" key="7">
    <source>
        <dbReference type="EMBL" id="EDM74118.1"/>
    </source>
</evidence>
<dbReference type="OrthoDB" id="5290098at2"/>
<keyword evidence="5" id="KW-1133">Transmembrane helix</keyword>
<evidence type="ECO:0000256" key="5">
    <source>
        <dbReference type="SAM" id="Phobius"/>
    </source>
</evidence>
<keyword evidence="5" id="KW-0812">Transmembrane</keyword>
<sequence length="266" mass="29234">MTQTQTQTRREWLAAEPFTLVLSAGFFGFFAHTGVLAALEEAGLAPRRVVGTSAGAIAGGMWASGVPTRELIERLVALRLPDFWDPVWRWPARRAADPDPGTPLGLLRGRKFDAILGEILDGRPDTIEACPTPFAAVTHDLGRNATTVHERGPLRPVIRASAALPVMFGPVRIDGRLHADGGIRDRPGFRALAPGERCLYHHLPHSTPWPRAHGQAGEELERMDTPTRTVLAIDTLPRVGPMALDQGRRALELARRECRAWLEQPR</sequence>
<comment type="caution">
    <text evidence="7">The sequence shown here is derived from an EMBL/GenBank/DDBJ whole genome shotgun (WGS) entry which is preliminary data.</text>
</comment>
<feature type="active site" description="Nucleophile" evidence="4">
    <location>
        <position position="53"/>
    </location>
</feature>
<dbReference type="GO" id="GO:0016042">
    <property type="term" value="P:lipid catabolic process"/>
    <property type="evidence" value="ECO:0007669"/>
    <property type="project" value="UniProtKB-UniRule"/>
</dbReference>
<evidence type="ECO:0000256" key="3">
    <source>
        <dbReference type="ARBA" id="ARBA00023098"/>
    </source>
</evidence>
<accession>A6GJ43</accession>
<evidence type="ECO:0000256" key="4">
    <source>
        <dbReference type="PROSITE-ProRule" id="PRU01161"/>
    </source>
</evidence>
<dbReference type="Gene3D" id="3.40.1090.10">
    <property type="entry name" value="Cytosolic phospholipase A2 catalytic domain"/>
    <property type="match status" value="2"/>
</dbReference>
<dbReference type="Proteomes" id="UP000005801">
    <property type="component" value="Unassembled WGS sequence"/>
</dbReference>
<dbReference type="RefSeq" id="WP_006976729.1">
    <property type="nucleotide sequence ID" value="NZ_ABCS01000148.1"/>
</dbReference>
<feature type="transmembrane region" description="Helical" evidence="5">
    <location>
        <begin position="20"/>
        <end position="39"/>
    </location>
</feature>
<evidence type="ECO:0000259" key="6">
    <source>
        <dbReference type="PROSITE" id="PS51635"/>
    </source>
</evidence>
<organism evidence="7 8">
    <name type="scientific">Plesiocystis pacifica SIR-1</name>
    <dbReference type="NCBI Taxonomy" id="391625"/>
    <lineage>
        <taxon>Bacteria</taxon>
        <taxon>Pseudomonadati</taxon>
        <taxon>Myxococcota</taxon>
        <taxon>Polyangia</taxon>
        <taxon>Nannocystales</taxon>
        <taxon>Nannocystaceae</taxon>
        <taxon>Plesiocystis</taxon>
    </lineage>
</organism>
<proteinExistence type="predicted"/>
<dbReference type="PANTHER" id="PTHR14226:SF29">
    <property type="entry name" value="NEUROPATHY TARGET ESTERASE SWS"/>
    <property type="match status" value="1"/>
</dbReference>
<dbReference type="PROSITE" id="PS51635">
    <property type="entry name" value="PNPLA"/>
    <property type="match status" value="1"/>
</dbReference>
<dbReference type="STRING" id="391625.PPSIR1_33059"/>
<comment type="caution">
    <text evidence="4">Lacks conserved residue(s) required for the propagation of feature annotation.</text>
</comment>